<keyword evidence="3" id="KW-1185">Reference proteome</keyword>
<evidence type="ECO:0008006" key="4">
    <source>
        <dbReference type="Google" id="ProtNLM"/>
    </source>
</evidence>
<proteinExistence type="predicted"/>
<organism evidence="2 3">
    <name type="scientific">Vogesella amnigena</name>
    <dbReference type="NCBI Taxonomy" id="1507449"/>
    <lineage>
        <taxon>Bacteria</taxon>
        <taxon>Pseudomonadati</taxon>
        <taxon>Pseudomonadota</taxon>
        <taxon>Betaproteobacteria</taxon>
        <taxon>Neisseriales</taxon>
        <taxon>Chromobacteriaceae</taxon>
        <taxon>Vogesella</taxon>
    </lineage>
</organism>
<reference evidence="3" key="1">
    <citation type="journal article" date="2019" name="Int. J. Syst. Evol. Microbiol.">
        <title>The Global Catalogue of Microorganisms (GCM) 10K type strain sequencing project: providing services to taxonomists for standard genome sequencing and annotation.</title>
        <authorList>
            <consortium name="The Broad Institute Genomics Platform"/>
            <consortium name="The Broad Institute Genome Sequencing Center for Infectious Disease"/>
            <person name="Wu L."/>
            <person name="Ma J."/>
        </authorList>
    </citation>
    <scope>NUCLEOTIDE SEQUENCE [LARGE SCALE GENOMIC DNA]</scope>
    <source>
        <strain evidence="3">KCTC 42195</strain>
    </source>
</reference>
<keyword evidence="1" id="KW-1133">Transmembrane helix</keyword>
<dbReference type="RefSeq" id="WP_390276959.1">
    <property type="nucleotide sequence ID" value="NZ_JBHRYH010000009.1"/>
</dbReference>
<dbReference type="EMBL" id="JBHRYH010000009">
    <property type="protein sequence ID" value="MFC3625438.1"/>
    <property type="molecule type" value="Genomic_DNA"/>
</dbReference>
<gene>
    <name evidence="2" type="ORF">ACFOKJ_04655</name>
</gene>
<accession>A0ABV7TRS6</accession>
<name>A0ABV7TRS6_9NEIS</name>
<keyword evidence="1" id="KW-0812">Transmembrane</keyword>
<comment type="caution">
    <text evidence="2">The sequence shown here is derived from an EMBL/GenBank/DDBJ whole genome shotgun (WGS) entry which is preliminary data.</text>
</comment>
<keyword evidence="1" id="KW-0472">Membrane</keyword>
<feature type="transmembrane region" description="Helical" evidence="1">
    <location>
        <begin position="47"/>
        <end position="66"/>
    </location>
</feature>
<sequence>MLPSITASLTCCTTMAVLWRVACFRVSAGGLSGFLSSASDWLVASSTKSILLFNTLLFLFGMAYEFTMHSNGCFKPLINFLAVA</sequence>
<evidence type="ECO:0000313" key="3">
    <source>
        <dbReference type="Proteomes" id="UP001595636"/>
    </source>
</evidence>
<dbReference type="Proteomes" id="UP001595636">
    <property type="component" value="Unassembled WGS sequence"/>
</dbReference>
<protein>
    <recommendedName>
        <fullName evidence="4">Secreted protein</fullName>
    </recommendedName>
</protein>
<evidence type="ECO:0000256" key="1">
    <source>
        <dbReference type="SAM" id="Phobius"/>
    </source>
</evidence>
<evidence type="ECO:0000313" key="2">
    <source>
        <dbReference type="EMBL" id="MFC3625438.1"/>
    </source>
</evidence>